<dbReference type="STRING" id="8022.A0A060Z7N1"/>
<feature type="transmembrane region" description="Helical" evidence="2">
    <location>
        <begin position="6"/>
        <end position="27"/>
    </location>
</feature>
<reference evidence="3" key="2">
    <citation type="submission" date="2014-03" db="EMBL/GenBank/DDBJ databases">
        <authorList>
            <person name="Genoscope - CEA"/>
        </authorList>
    </citation>
    <scope>NUCLEOTIDE SEQUENCE</scope>
</reference>
<dbReference type="PaxDb" id="8022-A0A060Z7N1"/>
<name>A0A060Z7N1_ONCMY</name>
<feature type="non-terminal residue" evidence="3">
    <location>
        <position position="1"/>
    </location>
</feature>
<evidence type="ECO:0000313" key="4">
    <source>
        <dbReference type="Proteomes" id="UP000193380"/>
    </source>
</evidence>
<dbReference type="PANTHER" id="PTHR46253:SF2">
    <property type="entry name" value="TGF-BETA-ACTIVATED KINASE 1 AND MAP3K7-BINDING PROTEIN 2"/>
    <property type="match status" value="1"/>
</dbReference>
<dbReference type="GO" id="GO:0070530">
    <property type="term" value="F:K63-linked polyubiquitin modification-dependent protein binding"/>
    <property type="evidence" value="ECO:0007669"/>
    <property type="project" value="TreeGrafter"/>
</dbReference>
<evidence type="ECO:0000256" key="2">
    <source>
        <dbReference type="SAM" id="Phobius"/>
    </source>
</evidence>
<dbReference type="Proteomes" id="UP000193380">
    <property type="component" value="Unassembled WGS sequence"/>
</dbReference>
<gene>
    <name evidence="3" type="ORF">GSONMT00009244001</name>
</gene>
<feature type="coiled-coil region" evidence="1">
    <location>
        <begin position="29"/>
        <end position="104"/>
    </location>
</feature>
<dbReference type="PANTHER" id="PTHR46253">
    <property type="entry name" value="TGF-BETA-ACTIVATED KINASE 1 AND MAP3K7-BINDING PROTEIN TAB"/>
    <property type="match status" value="1"/>
</dbReference>
<keyword evidence="2" id="KW-0472">Membrane</keyword>
<dbReference type="AlphaFoldDB" id="A0A060Z7N1"/>
<evidence type="ECO:0000256" key="1">
    <source>
        <dbReference type="SAM" id="Coils"/>
    </source>
</evidence>
<proteinExistence type="predicted"/>
<dbReference type="EMBL" id="FR950939">
    <property type="protein sequence ID" value="CDQ99882.1"/>
    <property type="molecule type" value="Genomic_DNA"/>
</dbReference>
<sequence length="158" mass="18420">KPSKPSVCPHVSCFVLMCTMYLAALLARMDRLWHELELKKKKLEKLKEEVNEMENDLTRRRLERSNSQSQIPSIEEMQQLRCNNRILQIDIDCLTKEIDLLQTKGPHFNPSAIHNFYDNIGFLGPVPPKPKGTLSVEKVAWLPLDNQTLFCFHYHLSF</sequence>
<evidence type="ECO:0000313" key="3">
    <source>
        <dbReference type="EMBL" id="CDQ99882.1"/>
    </source>
</evidence>
<keyword evidence="2" id="KW-1133">Transmembrane helix</keyword>
<keyword evidence="2" id="KW-0812">Transmembrane</keyword>
<reference evidence="3" key="1">
    <citation type="journal article" date="2014" name="Nat. Commun.">
        <title>The rainbow trout genome provides novel insights into evolution after whole-genome duplication in vertebrates.</title>
        <authorList>
            <person name="Berthelot C."/>
            <person name="Brunet F."/>
            <person name="Chalopin D."/>
            <person name="Juanchich A."/>
            <person name="Bernard M."/>
            <person name="Noel B."/>
            <person name="Bento P."/>
            <person name="Da Silva C."/>
            <person name="Labadie K."/>
            <person name="Alberti A."/>
            <person name="Aury J.M."/>
            <person name="Louis A."/>
            <person name="Dehais P."/>
            <person name="Bardou P."/>
            <person name="Montfort J."/>
            <person name="Klopp C."/>
            <person name="Cabau C."/>
            <person name="Gaspin C."/>
            <person name="Thorgaard G.H."/>
            <person name="Boussaha M."/>
            <person name="Quillet E."/>
            <person name="Guyomard R."/>
            <person name="Galiana D."/>
            <person name="Bobe J."/>
            <person name="Volff J.N."/>
            <person name="Genet C."/>
            <person name="Wincker P."/>
            <person name="Jaillon O."/>
            <person name="Roest Crollius H."/>
            <person name="Guiguen Y."/>
        </authorList>
    </citation>
    <scope>NUCLEOTIDE SEQUENCE [LARGE SCALE GENOMIC DNA]</scope>
</reference>
<organism evidence="3 4">
    <name type="scientific">Oncorhynchus mykiss</name>
    <name type="common">Rainbow trout</name>
    <name type="synonym">Salmo gairdneri</name>
    <dbReference type="NCBI Taxonomy" id="8022"/>
    <lineage>
        <taxon>Eukaryota</taxon>
        <taxon>Metazoa</taxon>
        <taxon>Chordata</taxon>
        <taxon>Craniata</taxon>
        <taxon>Vertebrata</taxon>
        <taxon>Euteleostomi</taxon>
        <taxon>Actinopterygii</taxon>
        <taxon>Neopterygii</taxon>
        <taxon>Teleostei</taxon>
        <taxon>Protacanthopterygii</taxon>
        <taxon>Salmoniformes</taxon>
        <taxon>Salmonidae</taxon>
        <taxon>Salmoninae</taxon>
        <taxon>Oncorhynchus</taxon>
    </lineage>
</organism>
<accession>A0A060Z7N1</accession>
<keyword evidence="1" id="KW-0175">Coiled coil</keyword>
<dbReference type="GO" id="GO:0043123">
    <property type="term" value="P:positive regulation of canonical NF-kappaB signal transduction"/>
    <property type="evidence" value="ECO:0007669"/>
    <property type="project" value="TreeGrafter"/>
</dbReference>
<protein>
    <submittedName>
        <fullName evidence="3">Uncharacterized protein</fullName>
    </submittedName>
</protein>